<gene>
    <name evidence="3" type="ORF">GCM10022261_27510</name>
</gene>
<dbReference type="InterPro" id="IPR015797">
    <property type="entry name" value="NUDIX_hydrolase-like_dom_sf"/>
</dbReference>
<dbReference type="PANTHER" id="PTHR11839:SF31">
    <property type="entry name" value="ADP-RIBOSE PYROPHOSPHATASE"/>
    <property type="match status" value="1"/>
</dbReference>
<accession>A0ABP8EMP4</accession>
<comment type="caution">
    <text evidence="3">The sequence shown here is derived from an EMBL/GenBank/DDBJ whole genome shotgun (WGS) entry which is preliminary data.</text>
</comment>
<dbReference type="CDD" id="cd24158">
    <property type="entry name" value="NUDIX_ADPRase_Rv1700"/>
    <property type="match status" value="1"/>
</dbReference>
<dbReference type="SUPFAM" id="SSF55811">
    <property type="entry name" value="Nudix"/>
    <property type="match status" value="1"/>
</dbReference>
<evidence type="ECO:0000259" key="2">
    <source>
        <dbReference type="PROSITE" id="PS51462"/>
    </source>
</evidence>
<dbReference type="PANTHER" id="PTHR11839">
    <property type="entry name" value="UDP/ADP-SUGAR PYROPHOSPHATASE"/>
    <property type="match status" value="1"/>
</dbReference>
<sequence length="213" mass="23830">MARDEDSMIRDEFVEPEMLSTEIVYRGLVWNVVRDTFRLPESDEPITRDYVEHPGAVAVAAVDPDDRIMLIQQYRHPIRAREWEVPAGLLDVAGEPAHLTAQRELHEEVDLRAATWNVLADQLSSPGGLSETLRIFLARDVAEVPEAERFARDAEENGIVPRWVPLAEAKEAVVAGRITNATAVIAILQAELARQRGWDGLRPADAAWPARRG</sequence>
<keyword evidence="1 3" id="KW-0378">Hydrolase</keyword>
<evidence type="ECO:0000256" key="1">
    <source>
        <dbReference type="ARBA" id="ARBA00022801"/>
    </source>
</evidence>
<dbReference type="EMBL" id="BAABAZ010000012">
    <property type="protein sequence ID" value="GAA4285220.1"/>
    <property type="molecule type" value="Genomic_DNA"/>
</dbReference>
<reference evidence="4" key="1">
    <citation type="journal article" date="2019" name="Int. J. Syst. Evol. Microbiol.">
        <title>The Global Catalogue of Microorganisms (GCM) 10K type strain sequencing project: providing services to taxonomists for standard genome sequencing and annotation.</title>
        <authorList>
            <consortium name="The Broad Institute Genomics Platform"/>
            <consortium name="The Broad Institute Genome Sequencing Center for Infectious Disease"/>
            <person name="Wu L."/>
            <person name="Ma J."/>
        </authorList>
    </citation>
    <scope>NUCLEOTIDE SEQUENCE [LARGE SCALE GENOMIC DNA]</scope>
    <source>
        <strain evidence="4">JCM 17458</strain>
    </source>
</reference>
<organism evidence="3 4">
    <name type="scientific">Brevibacterium daeguense</name>
    <dbReference type="NCBI Taxonomy" id="909936"/>
    <lineage>
        <taxon>Bacteria</taxon>
        <taxon>Bacillati</taxon>
        <taxon>Actinomycetota</taxon>
        <taxon>Actinomycetes</taxon>
        <taxon>Micrococcales</taxon>
        <taxon>Brevibacteriaceae</taxon>
        <taxon>Brevibacterium</taxon>
    </lineage>
</organism>
<protein>
    <submittedName>
        <fullName evidence="3">NUDIX hydrolase</fullName>
    </submittedName>
</protein>
<proteinExistence type="predicted"/>
<dbReference type="RefSeq" id="WP_336885220.1">
    <property type="nucleotide sequence ID" value="NZ_BAABAZ010000012.1"/>
</dbReference>
<dbReference type="InterPro" id="IPR000086">
    <property type="entry name" value="NUDIX_hydrolase_dom"/>
</dbReference>
<evidence type="ECO:0000313" key="4">
    <source>
        <dbReference type="Proteomes" id="UP001501586"/>
    </source>
</evidence>
<feature type="domain" description="Nudix hydrolase" evidence="2">
    <location>
        <begin position="52"/>
        <end position="186"/>
    </location>
</feature>
<dbReference type="Pfam" id="PF00293">
    <property type="entry name" value="NUDIX"/>
    <property type="match status" value="1"/>
</dbReference>
<dbReference type="Gene3D" id="3.90.79.10">
    <property type="entry name" value="Nucleoside Triphosphate Pyrophosphohydrolase"/>
    <property type="match status" value="1"/>
</dbReference>
<dbReference type="GO" id="GO:0016787">
    <property type="term" value="F:hydrolase activity"/>
    <property type="evidence" value="ECO:0007669"/>
    <property type="project" value="UniProtKB-KW"/>
</dbReference>
<name>A0ABP8EMP4_9MICO</name>
<keyword evidence="4" id="KW-1185">Reference proteome</keyword>
<evidence type="ECO:0000313" key="3">
    <source>
        <dbReference type="EMBL" id="GAA4285220.1"/>
    </source>
</evidence>
<dbReference type="PROSITE" id="PS51462">
    <property type="entry name" value="NUDIX"/>
    <property type="match status" value="1"/>
</dbReference>
<dbReference type="Proteomes" id="UP001501586">
    <property type="component" value="Unassembled WGS sequence"/>
</dbReference>